<keyword evidence="1" id="KW-1133">Transmembrane helix</keyword>
<sequence>MFSIDGYALLNFAINIFSYPCAFVFFLDYSLICTFLVHSSYLNLNWIIS</sequence>
<accession>A0A3Q7GKH8</accession>
<proteinExistence type="predicted"/>
<name>A0A3Q7GKH8_SOLLC</name>
<protein>
    <submittedName>
        <fullName evidence="2">Uncharacterized protein</fullName>
    </submittedName>
</protein>
<reference evidence="2" key="1">
    <citation type="journal article" date="2012" name="Nature">
        <title>The tomato genome sequence provides insights into fleshy fruit evolution.</title>
        <authorList>
            <consortium name="Tomato Genome Consortium"/>
        </authorList>
    </citation>
    <scope>NUCLEOTIDE SEQUENCE [LARGE SCALE GENOMIC DNA]</scope>
    <source>
        <strain evidence="2">cv. Heinz 1706</strain>
    </source>
</reference>
<evidence type="ECO:0000313" key="3">
    <source>
        <dbReference type="Proteomes" id="UP000004994"/>
    </source>
</evidence>
<dbReference type="InParanoid" id="A0A3Q7GKH8"/>
<dbReference type="AlphaFoldDB" id="A0A3Q7GKH8"/>
<dbReference type="Gramene" id="Solyc05g024380.1.1">
    <property type="protein sequence ID" value="Solyc05g024380.1.1.1"/>
    <property type="gene ID" value="Solyc05g024380.1"/>
</dbReference>
<feature type="transmembrane region" description="Helical" evidence="1">
    <location>
        <begin position="12"/>
        <end position="37"/>
    </location>
</feature>
<dbReference type="PaxDb" id="4081-Solyc05g024380.1.1"/>
<dbReference type="Proteomes" id="UP000004994">
    <property type="component" value="Chromosome 5"/>
</dbReference>
<dbReference type="EnsemblPlants" id="Solyc05g024380.1.1">
    <property type="protein sequence ID" value="Solyc05g024380.1.1.1"/>
    <property type="gene ID" value="Solyc05g024380.1"/>
</dbReference>
<keyword evidence="1" id="KW-0472">Membrane</keyword>
<evidence type="ECO:0000256" key="1">
    <source>
        <dbReference type="SAM" id="Phobius"/>
    </source>
</evidence>
<keyword evidence="3" id="KW-1185">Reference proteome</keyword>
<evidence type="ECO:0000313" key="2">
    <source>
        <dbReference type="EnsemblPlants" id="Solyc05g024380.1.1.1"/>
    </source>
</evidence>
<reference evidence="2" key="2">
    <citation type="submission" date="2019-01" db="UniProtKB">
        <authorList>
            <consortium name="EnsemblPlants"/>
        </authorList>
    </citation>
    <scope>IDENTIFICATION</scope>
    <source>
        <strain evidence="2">cv. Heinz 1706</strain>
    </source>
</reference>
<organism evidence="2">
    <name type="scientific">Solanum lycopersicum</name>
    <name type="common">Tomato</name>
    <name type="synonym">Lycopersicon esculentum</name>
    <dbReference type="NCBI Taxonomy" id="4081"/>
    <lineage>
        <taxon>Eukaryota</taxon>
        <taxon>Viridiplantae</taxon>
        <taxon>Streptophyta</taxon>
        <taxon>Embryophyta</taxon>
        <taxon>Tracheophyta</taxon>
        <taxon>Spermatophyta</taxon>
        <taxon>Magnoliopsida</taxon>
        <taxon>eudicotyledons</taxon>
        <taxon>Gunneridae</taxon>
        <taxon>Pentapetalae</taxon>
        <taxon>asterids</taxon>
        <taxon>lamiids</taxon>
        <taxon>Solanales</taxon>
        <taxon>Solanaceae</taxon>
        <taxon>Solanoideae</taxon>
        <taxon>Solaneae</taxon>
        <taxon>Solanum</taxon>
        <taxon>Solanum subgen. Lycopersicon</taxon>
    </lineage>
</organism>
<keyword evidence="1" id="KW-0812">Transmembrane</keyword>